<dbReference type="AlphaFoldDB" id="A0AB40AVZ0"/>
<dbReference type="PROSITE" id="PS00315">
    <property type="entry name" value="DEHYDRIN_1"/>
    <property type="match status" value="1"/>
</dbReference>
<evidence type="ECO:0000256" key="2">
    <source>
        <dbReference type="SAM" id="MobiDB-lite"/>
    </source>
</evidence>
<dbReference type="InterPro" id="IPR000167">
    <property type="entry name" value="Dehydrin"/>
</dbReference>
<dbReference type="PROSITE" id="PS00823">
    <property type="entry name" value="DEHYDRIN_2"/>
    <property type="match status" value="1"/>
</dbReference>
<feature type="region of interest" description="Disordered" evidence="2">
    <location>
        <begin position="1"/>
        <end position="118"/>
    </location>
</feature>
<dbReference type="InterPro" id="IPR030513">
    <property type="entry name" value="Dehydrin_CS"/>
</dbReference>
<dbReference type="Pfam" id="PF00257">
    <property type="entry name" value="Dehydrin"/>
    <property type="match status" value="1"/>
</dbReference>
<name>A0AB40AVZ0_DIOCR</name>
<organism evidence="3 4">
    <name type="scientific">Dioscorea cayennensis subsp. rotundata</name>
    <name type="common">White Guinea yam</name>
    <name type="synonym">Dioscorea rotundata</name>
    <dbReference type="NCBI Taxonomy" id="55577"/>
    <lineage>
        <taxon>Eukaryota</taxon>
        <taxon>Viridiplantae</taxon>
        <taxon>Streptophyta</taxon>
        <taxon>Embryophyta</taxon>
        <taxon>Tracheophyta</taxon>
        <taxon>Spermatophyta</taxon>
        <taxon>Magnoliopsida</taxon>
        <taxon>Liliopsida</taxon>
        <taxon>Dioscoreales</taxon>
        <taxon>Dioscoreaceae</taxon>
        <taxon>Dioscorea</taxon>
    </lineage>
</organism>
<dbReference type="Proteomes" id="UP001515500">
    <property type="component" value="Unplaced"/>
</dbReference>
<dbReference type="RefSeq" id="XP_039119007.1">
    <property type="nucleotide sequence ID" value="XM_039263073.1"/>
</dbReference>
<reference evidence="4" key="1">
    <citation type="submission" date="2025-08" db="UniProtKB">
        <authorList>
            <consortium name="RefSeq"/>
        </authorList>
    </citation>
    <scope>IDENTIFICATION</scope>
</reference>
<protein>
    <submittedName>
        <fullName evidence="4">Dehydrin DHN1-like</fullName>
    </submittedName>
</protein>
<comment type="similarity">
    <text evidence="1">Belongs to the plant dehydrin family.</text>
</comment>
<feature type="compositionally biased region" description="Basic and acidic residues" evidence="2">
    <location>
        <begin position="1"/>
        <end position="28"/>
    </location>
</feature>
<gene>
    <name evidence="4" type="primary">LOC120255178</name>
</gene>
<accession>A0AB40AVZ0</accession>
<evidence type="ECO:0000313" key="3">
    <source>
        <dbReference type="Proteomes" id="UP001515500"/>
    </source>
</evidence>
<keyword evidence="3" id="KW-1185">Reference proteome</keyword>
<dbReference type="GO" id="GO:0016020">
    <property type="term" value="C:membrane"/>
    <property type="evidence" value="ECO:0007669"/>
    <property type="project" value="TreeGrafter"/>
</dbReference>
<evidence type="ECO:0000313" key="4">
    <source>
        <dbReference type="RefSeq" id="XP_039119007.1"/>
    </source>
</evidence>
<dbReference type="GO" id="GO:0009631">
    <property type="term" value="P:cold acclimation"/>
    <property type="evidence" value="ECO:0007669"/>
    <property type="project" value="TreeGrafter"/>
</dbReference>
<dbReference type="GO" id="GO:0009737">
    <property type="term" value="P:response to abscisic acid"/>
    <property type="evidence" value="ECO:0007669"/>
    <property type="project" value="TreeGrafter"/>
</dbReference>
<feature type="compositionally biased region" description="Basic and acidic residues" evidence="2">
    <location>
        <begin position="90"/>
        <end position="118"/>
    </location>
</feature>
<dbReference type="GeneID" id="120255178"/>
<dbReference type="GO" id="GO:0009414">
    <property type="term" value="P:response to water deprivation"/>
    <property type="evidence" value="ECO:0007669"/>
    <property type="project" value="TreeGrafter"/>
</dbReference>
<sequence>MAEEEKQVQDVEVKERGLLDFMGKKEEKKEDEELVFVSGVEKVEVEEKPNDQEKHGILEKLQRTHSSSSSSSDEEEIDENGEKKRKKKKGLTEKIKEKLSTGEEEKTEVNEYEKSSVVTDDKNSVIIVEKLEGTSLKDDETPAEENKGFLEKIKEKLPMQSKKPSEEEVVTVECKESGKEEKKGFLEKIKEKLPGYHKNEKEEVTTESIANASST</sequence>
<dbReference type="GO" id="GO:0005829">
    <property type="term" value="C:cytosol"/>
    <property type="evidence" value="ECO:0007669"/>
    <property type="project" value="TreeGrafter"/>
</dbReference>
<proteinExistence type="inferred from homology"/>
<evidence type="ECO:0000256" key="1">
    <source>
        <dbReference type="RuleBase" id="RU003995"/>
    </source>
</evidence>
<dbReference type="PANTHER" id="PTHR33346">
    <property type="entry name" value="DEHYDRIN XERO 2-RELATED"/>
    <property type="match status" value="1"/>
</dbReference>
<dbReference type="PANTHER" id="PTHR33346:SF2">
    <property type="entry name" value="DEHYDRIN ERD14"/>
    <property type="match status" value="1"/>
</dbReference>
<feature type="compositionally biased region" description="Basic and acidic residues" evidence="2">
    <location>
        <begin position="41"/>
        <end position="62"/>
    </location>
</feature>